<evidence type="ECO:0000313" key="2">
    <source>
        <dbReference type="EMBL" id="GES14454.1"/>
    </source>
</evidence>
<protein>
    <recommendedName>
        <fullName evidence="4">Protein kinase domain-containing protein</fullName>
    </recommendedName>
</protein>
<dbReference type="Proteomes" id="UP000331127">
    <property type="component" value="Unassembled WGS sequence"/>
</dbReference>
<keyword evidence="1" id="KW-1133">Transmembrane helix</keyword>
<evidence type="ECO:0008006" key="4">
    <source>
        <dbReference type="Google" id="ProtNLM"/>
    </source>
</evidence>
<keyword evidence="3" id="KW-1185">Reference proteome</keyword>
<comment type="caution">
    <text evidence="2">The sequence shown here is derived from an EMBL/GenBank/DDBJ whole genome shotgun (WGS) entry which is preliminary data.</text>
</comment>
<evidence type="ECO:0000313" key="3">
    <source>
        <dbReference type="Proteomes" id="UP000331127"/>
    </source>
</evidence>
<sequence length="382" mass="43136">MNVGDSDWIISPRTLRPADGRDTMSFHGGGQSTRPTLVHGPGDEVYLLKRYNPETRESLHVPALRTMIHWRRELPRSERAELDARCAWPVSAVGRGDRPEGILVKLAPQEMFERQIPEDGVVIDMPRRVSDLTGMFEWSVRRAQRLRLDREYYEPPYKLALLGQLFETMDWLHQRGYVVGDLHPGNVLFAIDPRPAVFLLDCDSCIPPGGQGAMKQVDPDQYKLPPGHQGEPFTLQSDYYKFAWMVIRCIQERSESWDIEPGVLGHVMSPELVERLVACAKWEKPPGMREWLQIEASSWLGPVVDGRMFVGTGRQTRELWPKGLSAVSYQPPREQDAPVPVLARPAAPPATARRWSVPLRWAAAIALALIVILIVVNGGVFS</sequence>
<keyword evidence="1" id="KW-0812">Transmembrane</keyword>
<feature type="transmembrane region" description="Helical" evidence="1">
    <location>
        <begin position="361"/>
        <end position="381"/>
    </location>
</feature>
<dbReference type="AlphaFoldDB" id="A0A5M3WZX8"/>
<accession>A0A5M3WZX8</accession>
<dbReference type="Gene3D" id="1.10.510.10">
    <property type="entry name" value="Transferase(Phosphotransferase) domain 1"/>
    <property type="match status" value="1"/>
</dbReference>
<name>A0A5M3WZX8_9ACTN</name>
<gene>
    <name evidence="2" type="ORF">Amac_080510</name>
</gene>
<proteinExistence type="predicted"/>
<dbReference type="RefSeq" id="WP_170322901.1">
    <property type="nucleotide sequence ID" value="NZ_BAAAHL010000036.1"/>
</dbReference>
<keyword evidence="1" id="KW-0472">Membrane</keyword>
<reference evidence="2 3" key="1">
    <citation type="submission" date="2019-10" db="EMBL/GenBank/DDBJ databases">
        <title>Whole genome shotgun sequence of Acrocarpospora macrocephala NBRC 16266.</title>
        <authorList>
            <person name="Ichikawa N."/>
            <person name="Kimura A."/>
            <person name="Kitahashi Y."/>
            <person name="Komaki H."/>
            <person name="Oguchi A."/>
        </authorList>
    </citation>
    <scope>NUCLEOTIDE SEQUENCE [LARGE SCALE GENOMIC DNA]</scope>
    <source>
        <strain evidence="2 3">NBRC 16266</strain>
    </source>
</reference>
<organism evidence="2 3">
    <name type="scientific">Acrocarpospora macrocephala</name>
    <dbReference type="NCBI Taxonomy" id="150177"/>
    <lineage>
        <taxon>Bacteria</taxon>
        <taxon>Bacillati</taxon>
        <taxon>Actinomycetota</taxon>
        <taxon>Actinomycetes</taxon>
        <taxon>Streptosporangiales</taxon>
        <taxon>Streptosporangiaceae</taxon>
        <taxon>Acrocarpospora</taxon>
    </lineage>
</organism>
<dbReference type="EMBL" id="BLAE01000059">
    <property type="protein sequence ID" value="GES14454.1"/>
    <property type="molecule type" value="Genomic_DNA"/>
</dbReference>
<evidence type="ECO:0000256" key="1">
    <source>
        <dbReference type="SAM" id="Phobius"/>
    </source>
</evidence>
<dbReference type="SUPFAM" id="SSF56112">
    <property type="entry name" value="Protein kinase-like (PK-like)"/>
    <property type="match status" value="2"/>
</dbReference>
<dbReference type="InterPro" id="IPR011009">
    <property type="entry name" value="Kinase-like_dom_sf"/>
</dbReference>